<dbReference type="Pfam" id="PF20209">
    <property type="entry name" value="DUF6570"/>
    <property type="match status" value="1"/>
</dbReference>
<evidence type="ECO:0000313" key="3">
    <source>
        <dbReference type="Proteomes" id="UP000294933"/>
    </source>
</evidence>
<gene>
    <name evidence="2" type="ORF">BD410DRAFT_681058</name>
</gene>
<dbReference type="VEuPathDB" id="FungiDB:BD410DRAFT_681058"/>
<dbReference type="Proteomes" id="UP000294933">
    <property type="component" value="Unassembled WGS sequence"/>
</dbReference>
<evidence type="ECO:0000313" key="2">
    <source>
        <dbReference type="EMBL" id="TDL17972.1"/>
    </source>
</evidence>
<sequence>LDEILAFIYTGPVKPPENEYSQMPLLVKRNKVAAALEWLKLNHADYSDLIISQENLMSYDENSPPVVVDFRYTKTNKNPESTAVNDDEEEIGVDDGQCPFTVHGLTGAELETMDINALKAAAINYLDKGGKMLAIGHHRDPLSIYHNRQLYPSMF</sequence>
<evidence type="ECO:0000259" key="1">
    <source>
        <dbReference type="Pfam" id="PF20209"/>
    </source>
</evidence>
<dbReference type="InterPro" id="IPR046700">
    <property type="entry name" value="DUF6570"/>
</dbReference>
<reference evidence="2 3" key="1">
    <citation type="submission" date="2018-06" db="EMBL/GenBank/DDBJ databases">
        <title>A transcriptomic atlas of mushroom development highlights an independent origin of complex multicellularity.</title>
        <authorList>
            <consortium name="DOE Joint Genome Institute"/>
            <person name="Krizsan K."/>
            <person name="Almasi E."/>
            <person name="Merenyi Z."/>
            <person name="Sahu N."/>
            <person name="Viragh M."/>
            <person name="Koszo T."/>
            <person name="Mondo S."/>
            <person name="Kiss B."/>
            <person name="Balint B."/>
            <person name="Kues U."/>
            <person name="Barry K."/>
            <person name="Hegedus J.C."/>
            <person name="Henrissat B."/>
            <person name="Johnson J."/>
            <person name="Lipzen A."/>
            <person name="Ohm R."/>
            <person name="Nagy I."/>
            <person name="Pangilinan J."/>
            <person name="Yan J."/>
            <person name="Xiong Y."/>
            <person name="Grigoriev I.V."/>
            <person name="Hibbett D.S."/>
            <person name="Nagy L.G."/>
        </authorList>
    </citation>
    <scope>NUCLEOTIDE SEQUENCE [LARGE SCALE GENOMIC DNA]</scope>
    <source>
        <strain evidence="2 3">SZMC22713</strain>
    </source>
</reference>
<dbReference type="STRING" id="50990.A0A4Y7PSX7"/>
<organism evidence="2 3">
    <name type="scientific">Rickenella mellea</name>
    <dbReference type="NCBI Taxonomy" id="50990"/>
    <lineage>
        <taxon>Eukaryota</taxon>
        <taxon>Fungi</taxon>
        <taxon>Dikarya</taxon>
        <taxon>Basidiomycota</taxon>
        <taxon>Agaricomycotina</taxon>
        <taxon>Agaricomycetes</taxon>
        <taxon>Hymenochaetales</taxon>
        <taxon>Rickenellaceae</taxon>
        <taxon>Rickenella</taxon>
    </lineage>
</organism>
<feature type="non-terminal residue" evidence="2">
    <location>
        <position position="155"/>
    </location>
</feature>
<keyword evidence="3" id="KW-1185">Reference proteome</keyword>
<proteinExistence type="predicted"/>
<accession>A0A4Y7PSX7</accession>
<dbReference type="EMBL" id="ML170214">
    <property type="protein sequence ID" value="TDL17972.1"/>
    <property type="molecule type" value="Genomic_DNA"/>
</dbReference>
<feature type="domain" description="DUF6570" evidence="1">
    <location>
        <begin position="1"/>
        <end position="56"/>
    </location>
</feature>
<feature type="non-terminal residue" evidence="2">
    <location>
        <position position="1"/>
    </location>
</feature>
<protein>
    <recommendedName>
        <fullName evidence="1">DUF6570 domain-containing protein</fullName>
    </recommendedName>
</protein>
<name>A0A4Y7PSX7_9AGAM</name>
<dbReference type="AlphaFoldDB" id="A0A4Y7PSX7"/>
<dbReference type="OrthoDB" id="3221862at2759"/>